<sequence>MDWNLLQTWFSKEFFFELGTSAGIFIFVLFFGYLVGDRIVPRLSGILFQNKIQSSHPLYKAGRRIIRLLFFLLGSYLFLRFQKLSPAFEEFVFLSFKIAAIILLTFSLVRLFSAVFETYSEKTEGLLSSASIISNVIRITLFAIGVILILQSLGISVAPILGALGVGGLAVALGLQPTLSNLFSGLSILMGKQLKKGDYVRLQGDGLEGYVQDITWRTTTIRRFNNSTIIVPNSVMSSSVFTNFDLPSKELSIAIEAGVAYQSDLEKVESIAVEIANEVLKQFYKNAPVKEVSFSYQRFGESSVDFKVILPSLEFTDQFAIKHEYIKRIHSRFQKEGVELRFQVKKGN</sequence>
<proteinExistence type="inferred from homology"/>
<keyword evidence="3" id="KW-1003">Cell membrane</keyword>
<comment type="similarity">
    <text evidence="2">Belongs to the MscS (TC 1.A.23) family.</text>
</comment>
<keyword evidence="11" id="KW-1185">Reference proteome</keyword>
<feature type="transmembrane region" description="Helical" evidence="7">
    <location>
        <begin position="61"/>
        <end position="79"/>
    </location>
</feature>
<keyword evidence="5 7" id="KW-1133">Transmembrane helix</keyword>
<feature type="transmembrane region" description="Helical" evidence="7">
    <location>
        <begin position="20"/>
        <end position="40"/>
    </location>
</feature>
<dbReference type="InterPro" id="IPR006685">
    <property type="entry name" value="MscS_channel_2nd"/>
</dbReference>
<evidence type="ECO:0000256" key="7">
    <source>
        <dbReference type="SAM" id="Phobius"/>
    </source>
</evidence>
<protein>
    <submittedName>
        <fullName evidence="10">Mechanosensitive ion channel</fullName>
    </submittedName>
</protein>
<dbReference type="SUPFAM" id="SSF82861">
    <property type="entry name" value="Mechanosensitive channel protein MscS (YggB), transmembrane region"/>
    <property type="match status" value="1"/>
</dbReference>
<dbReference type="InterPro" id="IPR011066">
    <property type="entry name" value="MscS_channel_C_sf"/>
</dbReference>
<evidence type="ECO:0000256" key="5">
    <source>
        <dbReference type="ARBA" id="ARBA00022989"/>
    </source>
</evidence>
<evidence type="ECO:0000256" key="2">
    <source>
        <dbReference type="ARBA" id="ARBA00008017"/>
    </source>
</evidence>
<evidence type="ECO:0000259" key="9">
    <source>
        <dbReference type="Pfam" id="PF21088"/>
    </source>
</evidence>
<evidence type="ECO:0000256" key="3">
    <source>
        <dbReference type="ARBA" id="ARBA00022475"/>
    </source>
</evidence>
<comment type="subcellular location">
    <subcellularLocation>
        <location evidence="1">Cell membrane</location>
        <topology evidence="1">Multi-pass membrane protein</topology>
    </subcellularLocation>
</comment>
<feature type="transmembrane region" description="Helical" evidence="7">
    <location>
        <begin position="125"/>
        <end position="150"/>
    </location>
</feature>
<dbReference type="Gene3D" id="3.30.70.100">
    <property type="match status" value="1"/>
</dbReference>
<dbReference type="InterPro" id="IPR011014">
    <property type="entry name" value="MscS_channel_TM-2"/>
</dbReference>
<keyword evidence="6 7" id="KW-0472">Membrane</keyword>
<evidence type="ECO:0000256" key="1">
    <source>
        <dbReference type="ARBA" id="ARBA00004651"/>
    </source>
</evidence>
<dbReference type="PANTHER" id="PTHR30566:SF25">
    <property type="entry name" value="INNER MEMBRANE PROTEIN"/>
    <property type="match status" value="1"/>
</dbReference>
<evidence type="ECO:0000256" key="4">
    <source>
        <dbReference type="ARBA" id="ARBA00022692"/>
    </source>
</evidence>
<accession>A0ABS2UIT8</accession>
<evidence type="ECO:0000313" key="10">
    <source>
        <dbReference type="EMBL" id="MBM9579653.1"/>
    </source>
</evidence>
<dbReference type="Proteomes" id="UP000724686">
    <property type="component" value="Unassembled WGS sequence"/>
</dbReference>
<dbReference type="SUPFAM" id="SSF50182">
    <property type="entry name" value="Sm-like ribonucleoproteins"/>
    <property type="match status" value="1"/>
</dbReference>
<evidence type="ECO:0000313" key="11">
    <source>
        <dbReference type="Proteomes" id="UP000724686"/>
    </source>
</evidence>
<evidence type="ECO:0000259" key="8">
    <source>
        <dbReference type="Pfam" id="PF00924"/>
    </source>
</evidence>
<name>A0ABS2UIT8_9LEPT</name>
<feature type="transmembrane region" description="Helical" evidence="7">
    <location>
        <begin position="91"/>
        <end position="113"/>
    </location>
</feature>
<dbReference type="InterPro" id="IPR010920">
    <property type="entry name" value="LSM_dom_sf"/>
</dbReference>
<dbReference type="Gene3D" id="1.10.287.1260">
    <property type="match status" value="1"/>
</dbReference>
<dbReference type="Pfam" id="PF00924">
    <property type="entry name" value="MS_channel_2nd"/>
    <property type="match status" value="1"/>
</dbReference>
<dbReference type="SUPFAM" id="SSF82689">
    <property type="entry name" value="Mechanosensitive channel protein MscS (YggB), C-terminal domain"/>
    <property type="match status" value="1"/>
</dbReference>
<reference evidence="10 11" key="1">
    <citation type="submission" date="2021-02" db="EMBL/GenBank/DDBJ databases">
        <title>Leptospira ainlahdjerensis sp. nov., Leptospira ainazelensis sp. nov., Leptospira abararensis sp. nov. and Leptospira chreensis sp. nov., four new species isolated from water sources in Algeria.</title>
        <authorList>
            <person name="Amara Korba A."/>
            <person name="Kainiu M."/>
            <person name="Vincent A.T."/>
            <person name="Mariet J.-F."/>
            <person name="Veyrier F.J."/>
            <person name="Goarant C."/>
            <person name="Picardeau M."/>
        </authorList>
    </citation>
    <scope>NUCLEOTIDE SEQUENCE [LARGE SCALE GENOMIC DNA]</scope>
    <source>
        <strain evidence="10 11">201903070</strain>
    </source>
</reference>
<comment type="caution">
    <text evidence="10">The sequence shown here is derived from an EMBL/GenBank/DDBJ whole genome shotgun (WGS) entry which is preliminary data.</text>
</comment>
<keyword evidence="4 7" id="KW-0812">Transmembrane</keyword>
<dbReference type="InterPro" id="IPR049142">
    <property type="entry name" value="MS_channel_1st"/>
</dbReference>
<dbReference type="RefSeq" id="WP_205281584.1">
    <property type="nucleotide sequence ID" value="NZ_JAFFPU010000076.1"/>
</dbReference>
<gene>
    <name evidence="10" type="ORF">JWG45_21120</name>
</gene>
<dbReference type="EMBL" id="JAFFPU010000076">
    <property type="protein sequence ID" value="MBM9579653.1"/>
    <property type="molecule type" value="Genomic_DNA"/>
</dbReference>
<feature type="domain" description="Mechanosensitive ion channel transmembrane helices 2/3" evidence="9">
    <location>
        <begin position="135"/>
        <end position="176"/>
    </location>
</feature>
<evidence type="ECO:0000256" key="6">
    <source>
        <dbReference type="ARBA" id="ARBA00023136"/>
    </source>
</evidence>
<dbReference type="InterPro" id="IPR023408">
    <property type="entry name" value="MscS_beta-dom_sf"/>
</dbReference>
<feature type="transmembrane region" description="Helical" evidence="7">
    <location>
        <begin position="156"/>
        <end position="175"/>
    </location>
</feature>
<feature type="domain" description="Mechanosensitive ion channel MscS" evidence="8">
    <location>
        <begin position="178"/>
        <end position="244"/>
    </location>
</feature>
<dbReference type="Gene3D" id="2.30.30.60">
    <property type="match status" value="1"/>
</dbReference>
<organism evidence="10 11">
    <name type="scientific">Leptospira ainlahdjerensis</name>
    <dbReference type="NCBI Taxonomy" id="2810033"/>
    <lineage>
        <taxon>Bacteria</taxon>
        <taxon>Pseudomonadati</taxon>
        <taxon>Spirochaetota</taxon>
        <taxon>Spirochaetia</taxon>
        <taxon>Leptospirales</taxon>
        <taxon>Leptospiraceae</taxon>
        <taxon>Leptospira</taxon>
    </lineage>
</organism>
<dbReference type="Pfam" id="PF21088">
    <property type="entry name" value="MS_channel_1st"/>
    <property type="match status" value="1"/>
</dbReference>
<dbReference type="PANTHER" id="PTHR30566">
    <property type="entry name" value="YNAI-RELATED MECHANOSENSITIVE ION CHANNEL"/>
    <property type="match status" value="1"/>
</dbReference>